<name>A0A0R3U1B7_MESCO</name>
<feature type="compositionally biased region" description="Basic and acidic residues" evidence="1">
    <location>
        <begin position="47"/>
        <end position="56"/>
    </location>
</feature>
<organism evidence="4">
    <name type="scientific">Mesocestoides corti</name>
    <name type="common">Flatworm</name>
    <dbReference type="NCBI Taxonomy" id="53468"/>
    <lineage>
        <taxon>Eukaryota</taxon>
        <taxon>Metazoa</taxon>
        <taxon>Spiralia</taxon>
        <taxon>Lophotrochozoa</taxon>
        <taxon>Platyhelminthes</taxon>
        <taxon>Cestoda</taxon>
        <taxon>Eucestoda</taxon>
        <taxon>Cyclophyllidea</taxon>
        <taxon>Mesocestoididae</taxon>
        <taxon>Mesocestoides</taxon>
    </lineage>
</organism>
<dbReference type="WBParaSite" id="MCOS_0000014501-mRNA-1">
    <property type="protein sequence ID" value="MCOS_0000014501-mRNA-1"/>
    <property type="gene ID" value="MCOS_0000014501"/>
</dbReference>
<dbReference type="AlphaFoldDB" id="A0A0R3U1B7"/>
<evidence type="ECO:0000313" key="4">
    <source>
        <dbReference type="WBParaSite" id="MCOS_0000014501-mRNA-1"/>
    </source>
</evidence>
<sequence>MRDHDKRTNNLRSVPVPQRFPQHVPGRNWRQIELTHRETLANGLRESHAPVADRDTTAVATPSHQRQTRANCLNGVI</sequence>
<evidence type="ECO:0000313" key="3">
    <source>
        <dbReference type="Proteomes" id="UP000267029"/>
    </source>
</evidence>
<dbReference type="Proteomes" id="UP000267029">
    <property type="component" value="Unassembled WGS sequence"/>
</dbReference>
<keyword evidence="3" id="KW-1185">Reference proteome</keyword>
<reference evidence="2 3" key="2">
    <citation type="submission" date="2018-10" db="EMBL/GenBank/DDBJ databases">
        <authorList>
            <consortium name="Pathogen Informatics"/>
        </authorList>
    </citation>
    <scope>NUCLEOTIDE SEQUENCE [LARGE SCALE GENOMIC DNA]</scope>
</reference>
<feature type="compositionally biased region" description="Polar residues" evidence="1">
    <location>
        <begin position="58"/>
        <end position="71"/>
    </location>
</feature>
<evidence type="ECO:0000313" key="2">
    <source>
        <dbReference type="EMBL" id="VDD74143.1"/>
    </source>
</evidence>
<gene>
    <name evidence="2" type="ORF">MCOS_LOCUS146</name>
</gene>
<proteinExistence type="predicted"/>
<protein>
    <submittedName>
        <fullName evidence="4">Transposase</fullName>
    </submittedName>
</protein>
<dbReference type="EMBL" id="UXSR01000011">
    <property type="protein sequence ID" value="VDD74143.1"/>
    <property type="molecule type" value="Genomic_DNA"/>
</dbReference>
<feature type="region of interest" description="Disordered" evidence="1">
    <location>
        <begin position="1"/>
        <end position="23"/>
    </location>
</feature>
<reference evidence="4" key="1">
    <citation type="submission" date="2016-04" db="UniProtKB">
        <authorList>
            <consortium name="WormBaseParasite"/>
        </authorList>
    </citation>
    <scope>IDENTIFICATION</scope>
</reference>
<feature type="region of interest" description="Disordered" evidence="1">
    <location>
        <begin position="47"/>
        <end position="77"/>
    </location>
</feature>
<evidence type="ECO:0000256" key="1">
    <source>
        <dbReference type="SAM" id="MobiDB-lite"/>
    </source>
</evidence>
<accession>A0A0R3U1B7</accession>